<evidence type="ECO:0000313" key="5">
    <source>
        <dbReference type="Proteomes" id="UP000005259"/>
    </source>
</evidence>
<evidence type="ECO:0000313" key="4">
    <source>
        <dbReference type="EMBL" id="AFQ15821.1"/>
    </source>
</evidence>
<feature type="domain" description="Insertion element IS150 protein InsJ-like helix-turn-helix" evidence="3">
    <location>
        <begin position="64"/>
        <end position="114"/>
    </location>
</feature>
<dbReference type="InterPro" id="IPR052057">
    <property type="entry name" value="IS150/IS1296_orfA-like"/>
</dbReference>
<evidence type="ECO:0000259" key="3">
    <source>
        <dbReference type="Pfam" id="PF13518"/>
    </source>
</evidence>
<protein>
    <submittedName>
        <fullName evidence="4">Transposase</fullName>
    </submittedName>
</protein>
<reference evidence="4 5" key="1">
    <citation type="submission" date="2012-08" db="EMBL/GenBank/DDBJ databases">
        <authorList>
            <person name="Doggett N."/>
            <person name="Teshima H."/>
            <person name="Bruce D."/>
            <person name="Detter J.C."/>
            <person name="Johnson S.L."/>
            <person name="Han C."/>
        </authorList>
    </citation>
    <scope>NUCLEOTIDE SEQUENCE [LARGE SCALE GENOMIC DNA]</scope>
    <source>
        <strain evidence="4 5">HD-771</strain>
    </source>
</reference>
<dbReference type="GO" id="GO:0043565">
    <property type="term" value="F:sequence-specific DNA binding"/>
    <property type="evidence" value="ECO:0007669"/>
    <property type="project" value="InterPro"/>
</dbReference>
<dbReference type="InterPro" id="IPR010921">
    <property type="entry name" value="Trp_repressor/repl_initiator"/>
</dbReference>
<dbReference type="InterPro" id="IPR055247">
    <property type="entry name" value="InsJ-like_HTH"/>
</dbReference>
<evidence type="ECO:0000256" key="1">
    <source>
        <dbReference type="ARBA" id="ARBA00038232"/>
    </source>
</evidence>
<evidence type="ECO:0000256" key="2">
    <source>
        <dbReference type="SAM" id="MobiDB-lite"/>
    </source>
</evidence>
<dbReference type="SUPFAM" id="SSF48295">
    <property type="entry name" value="TrpR-like"/>
    <property type="match status" value="1"/>
</dbReference>
<accession>A0A9W3JJJ6</accession>
<dbReference type="EMBL" id="CP003752">
    <property type="protein sequence ID" value="AFQ15821.1"/>
    <property type="molecule type" value="Genomic_DNA"/>
</dbReference>
<dbReference type="Pfam" id="PF13518">
    <property type="entry name" value="HTH_28"/>
    <property type="match status" value="1"/>
</dbReference>
<dbReference type="KEGG" id="bti:BTG_11815"/>
<comment type="similarity">
    <text evidence="1">Belongs to the IS150/IS1296 orfA family.</text>
</comment>
<dbReference type="PANTHER" id="PTHR33795:SF1">
    <property type="entry name" value="INSERTION ELEMENT IS150 PROTEIN INSJ"/>
    <property type="match status" value="1"/>
</dbReference>
<sequence length="173" mass="20280">MTKFTSENKMNAAIHYQDGSESIKDIAKSLRTNHEVVRICIKQFEYHGIRAFEKDYTTYFVQYKLGVLNYMFENGTSPNETAVIFNISSSGLIRKWRIQLRQKGVDALKSKKKRHQSMTKDNQKSIKKQTQTEESVEALQAELERLRMENAYLKKLNSLVQNKEKSPNKIRRK</sequence>
<organism evidence="4 5">
    <name type="scientific">Bacillus thuringiensis HD-771</name>
    <dbReference type="NCBI Taxonomy" id="1218175"/>
    <lineage>
        <taxon>Bacteria</taxon>
        <taxon>Bacillati</taxon>
        <taxon>Bacillota</taxon>
        <taxon>Bacilli</taxon>
        <taxon>Bacillales</taxon>
        <taxon>Bacillaceae</taxon>
        <taxon>Bacillus</taxon>
        <taxon>Bacillus cereus group</taxon>
    </lineage>
</organism>
<dbReference type="AlphaFoldDB" id="A0A9W3JJJ6"/>
<dbReference type="Proteomes" id="UP000005259">
    <property type="component" value="Chromosome"/>
</dbReference>
<gene>
    <name evidence="4" type="ORF">BTG_11815</name>
</gene>
<feature type="region of interest" description="Disordered" evidence="2">
    <location>
        <begin position="110"/>
        <end position="134"/>
    </location>
</feature>
<name>A0A9W3JJJ6_BACTU</name>
<proteinExistence type="inferred from homology"/>
<dbReference type="PANTHER" id="PTHR33795">
    <property type="entry name" value="INSERTION ELEMENT IS150 PROTEIN INSJ"/>
    <property type="match status" value="1"/>
</dbReference>